<dbReference type="AlphaFoldDB" id="A0A0D2BX54"/>
<organism evidence="3 4">
    <name type="scientific">Exophiala spinifera</name>
    <dbReference type="NCBI Taxonomy" id="91928"/>
    <lineage>
        <taxon>Eukaryota</taxon>
        <taxon>Fungi</taxon>
        <taxon>Dikarya</taxon>
        <taxon>Ascomycota</taxon>
        <taxon>Pezizomycotina</taxon>
        <taxon>Eurotiomycetes</taxon>
        <taxon>Chaetothyriomycetidae</taxon>
        <taxon>Chaetothyriales</taxon>
        <taxon>Herpotrichiellaceae</taxon>
        <taxon>Exophiala</taxon>
    </lineage>
</organism>
<evidence type="ECO:0000256" key="1">
    <source>
        <dbReference type="ARBA" id="ARBA00001917"/>
    </source>
</evidence>
<dbReference type="Proteomes" id="UP000053328">
    <property type="component" value="Unassembled WGS sequence"/>
</dbReference>
<dbReference type="RefSeq" id="XP_016236095.1">
    <property type="nucleotide sequence ID" value="XM_016380268.1"/>
</dbReference>
<gene>
    <name evidence="3" type="ORF">PV08_05929</name>
</gene>
<dbReference type="HOGENOM" id="CLU_2346700_0_0_1"/>
<dbReference type="GeneID" id="27333012"/>
<feature type="domain" description="FMN-dependent dehydrogenase" evidence="2">
    <location>
        <begin position="25"/>
        <end position="62"/>
    </location>
</feature>
<dbReference type="OrthoDB" id="1925334at2759"/>
<comment type="cofactor">
    <cofactor evidence="1">
        <name>FMN</name>
        <dbReference type="ChEBI" id="CHEBI:58210"/>
    </cofactor>
</comment>
<keyword evidence="4" id="KW-1185">Reference proteome</keyword>
<reference evidence="3 4" key="1">
    <citation type="submission" date="2015-01" db="EMBL/GenBank/DDBJ databases">
        <title>The Genome Sequence of Exophiala spinifera CBS89968.</title>
        <authorList>
            <consortium name="The Broad Institute Genomics Platform"/>
            <person name="Cuomo C."/>
            <person name="de Hoog S."/>
            <person name="Gorbushina A."/>
            <person name="Stielow B."/>
            <person name="Teixiera M."/>
            <person name="Abouelleil A."/>
            <person name="Chapman S.B."/>
            <person name="Priest M."/>
            <person name="Young S.K."/>
            <person name="Wortman J."/>
            <person name="Nusbaum C."/>
            <person name="Birren B."/>
        </authorList>
    </citation>
    <scope>NUCLEOTIDE SEQUENCE [LARGE SCALE GENOMIC DNA]</scope>
    <source>
        <strain evidence="3 4">CBS 89968</strain>
    </source>
</reference>
<name>A0A0D2BX54_9EURO</name>
<dbReference type="GO" id="GO:0016491">
    <property type="term" value="F:oxidoreductase activity"/>
    <property type="evidence" value="ECO:0007669"/>
    <property type="project" value="InterPro"/>
</dbReference>
<dbReference type="STRING" id="91928.A0A0D2BX54"/>
<dbReference type="Gene3D" id="3.20.20.70">
    <property type="entry name" value="Aldolase class I"/>
    <property type="match status" value="1"/>
</dbReference>
<evidence type="ECO:0000259" key="2">
    <source>
        <dbReference type="Pfam" id="PF01070"/>
    </source>
</evidence>
<proteinExistence type="predicted"/>
<dbReference type="VEuPathDB" id="FungiDB:PV08_05929"/>
<evidence type="ECO:0000313" key="4">
    <source>
        <dbReference type="Proteomes" id="UP000053328"/>
    </source>
</evidence>
<protein>
    <recommendedName>
        <fullName evidence="2">FMN-dependent dehydrogenase domain-containing protein</fullName>
    </recommendedName>
</protein>
<sequence length="97" mass="11065">MVAFGEVLMRSRPPAWEHPPRVFDRPFMYALHYGDEGIKHAVEIIKGEIETTMRLSGINDLMHDVHSDFVNTAEIDHLVPSIKHPYAQKAVRSTAKL</sequence>
<dbReference type="InterPro" id="IPR013785">
    <property type="entry name" value="Aldolase_TIM"/>
</dbReference>
<accession>A0A0D2BX54</accession>
<evidence type="ECO:0000313" key="3">
    <source>
        <dbReference type="EMBL" id="KIW15879.1"/>
    </source>
</evidence>
<dbReference type="Pfam" id="PF01070">
    <property type="entry name" value="FMN_dh"/>
    <property type="match status" value="1"/>
</dbReference>
<dbReference type="InterPro" id="IPR000262">
    <property type="entry name" value="FMN-dep_DH"/>
</dbReference>
<dbReference type="EMBL" id="KN847495">
    <property type="protein sequence ID" value="KIW15879.1"/>
    <property type="molecule type" value="Genomic_DNA"/>
</dbReference>